<keyword evidence="7" id="KW-0808">Transferase</keyword>
<dbReference type="PANTHER" id="PTHR30561:SF9">
    <property type="entry name" value="4-AMINO-4-DEOXY-L-ARABINOSE-PHOSPHOUNDECAPRENOL FLIPPASE SUBUNIT ARNF-RELATED"/>
    <property type="match status" value="1"/>
</dbReference>
<keyword evidence="3 6" id="KW-0812">Transmembrane</keyword>
<evidence type="ECO:0000256" key="4">
    <source>
        <dbReference type="ARBA" id="ARBA00022989"/>
    </source>
</evidence>
<evidence type="ECO:0000256" key="3">
    <source>
        <dbReference type="ARBA" id="ARBA00022692"/>
    </source>
</evidence>
<keyword evidence="8" id="KW-1185">Reference proteome</keyword>
<dbReference type="InterPro" id="IPR037185">
    <property type="entry name" value="EmrE-like"/>
</dbReference>
<evidence type="ECO:0000313" key="7">
    <source>
        <dbReference type="EMBL" id="ODN42430.1"/>
    </source>
</evidence>
<gene>
    <name evidence="7" type="ORF">BGC07_05130</name>
</gene>
<organism evidence="7 8">
    <name type="scientific">Piscirickettsia litoralis</name>
    <dbReference type="NCBI Taxonomy" id="1891921"/>
    <lineage>
        <taxon>Bacteria</taxon>
        <taxon>Pseudomonadati</taxon>
        <taxon>Pseudomonadota</taxon>
        <taxon>Gammaproteobacteria</taxon>
        <taxon>Thiotrichales</taxon>
        <taxon>Piscirickettsiaceae</taxon>
        <taxon>Piscirickettsia</taxon>
    </lineage>
</organism>
<protein>
    <submittedName>
        <fullName evidence="7">4-amino-4-deoxy-L-arabinose transferase</fullName>
    </submittedName>
</protein>
<evidence type="ECO:0000313" key="8">
    <source>
        <dbReference type="Proteomes" id="UP000094329"/>
    </source>
</evidence>
<dbReference type="InterPro" id="IPR000390">
    <property type="entry name" value="Small_drug/metabolite_transptr"/>
</dbReference>
<dbReference type="PANTHER" id="PTHR30561">
    <property type="entry name" value="SMR FAMILY PROTON-DEPENDENT DRUG EFFLUX TRANSPORTER SUGE"/>
    <property type="match status" value="1"/>
</dbReference>
<keyword evidence="5 6" id="KW-0472">Membrane</keyword>
<dbReference type="Proteomes" id="UP000094329">
    <property type="component" value="Unassembled WGS sequence"/>
</dbReference>
<proteinExistence type="predicted"/>
<sequence>MNKMNVLIILFSVMLNAAAQVFLKSGMERIGRISLEHIPQVLPLAYKAATNPYIIAGFACYAISLVTWMVVLSRVAVSYAYPMLSVGYIVTAVAGYYLFSEPLTATRILGIIIIIIGVILINQ</sequence>
<keyword evidence="2" id="KW-1003">Cell membrane</keyword>
<evidence type="ECO:0000256" key="5">
    <source>
        <dbReference type="ARBA" id="ARBA00023136"/>
    </source>
</evidence>
<accession>A0ABX3A4R5</accession>
<dbReference type="Gene3D" id="1.10.3730.20">
    <property type="match status" value="1"/>
</dbReference>
<evidence type="ECO:0000256" key="6">
    <source>
        <dbReference type="SAM" id="Phobius"/>
    </source>
</evidence>
<reference evidence="7 8" key="1">
    <citation type="submission" date="2016-08" db="EMBL/GenBank/DDBJ databases">
        <title>Draft genome sequence of Candidatus Piscirickettsia litoralis, from seawater.</title>
        <authorList>
            <person name="Wan X."/>
            <person name="Lee A.J."/>
            <person name="Hou S."/>
            <person name="Donachie S.P."/>
        </authorList>
    </citation>
    <scope>NUCLEOTIDE SEQUENCE [LARGE SCALE GENOMIC DNA]</scope>
    <source>
        <strain evidence="7 8">Y2</strain>
    </source>
</reference>
<feature type="transmembrane region" description="Helical" evidence="6">
    <location>
        <begin position="79"/>
        <end position="99"/>
    </location>
</feature>
<dbReference type="EMBL" id="MDTU01000001">
    <property type="protein sequence ID" value="ODN42430.1"/>
    <property type="molecule type" value="Genomic_DNA"/>
</dbReference>
<keyword evidence="4 6" id="KW-1133">Transmembrane helix</keyword>
<name>A0ABX3A4R5_9GAMM</name>
<feature type="transmembrane region" description="Helical" evidence="6">
    <location>
        <begin position="105"/>
        <end position="122"/>
    </location>
</feature>
<evidence type="ECO:0000256" key="1">
    <source>
        <dbReference type="ARBA" id="ARBA00004651"/>
    </source>
</evidence>
<comment type="caution">
    <text evidence="7">The sequence shown here is derived from an EMBL/GenBank/DDBJ whole genome shotgun (WGS) entry which is preliminary data.</text>
</comment>
<dbReference type="GO" id="GO:0016740">
    <property type="term" value="F:transferase activity"/>
    <property type="evidence" value="ECO:0007669"/>
    <property type="project" value="UniProtKB-KW"/>
</dbReference>
<feature type="transmembrane region" description="Helical" evidence="6">
    <location>
        <begin position="53"/>
        <end position="72"/>
    </location>
</feature>
<comment type="subcellular location">
    <subcellularLocation>
        <location evidence="1">Cell membrane</location>
        <topology evidence="1">Multi-pass membrane protein</topology>
    </subcellularLocation>
</comment>
<evidence type="ECO:0000256" key="2">
    <source>
        <dbReference type="ARBA" id="ARBA00022475"/>
    </source>
</evidence>
<dbReference type="SUPFAM" id="SSF103481">
    <property type="entry name" value="Multidrug resistance efflux transporter EmrE"/>
    <property type="match status" value="1"/>
</dbReference>